<comment type="similarity">
    <text evidence="9">Belongs to the glycosyl hydrolase 11 (cellulase G) family.</text>
</comment>
<evidence type="ECO:0000313" key="13">
    <source>
        <dbReference type="Proteomes" id="UP001595616"/>
    </source>
</evidence>
<evidence type="ECO:0000256" key="5">
    <source>
        <dbReference type="ARBA" id="ARBA00022801"/>
    </source>
</evidence>
<keyword evidence="5 9" id="KW-0378">Hydrolase</keyword>
<dbReference type="EMBL" id="JBHRYQ010000001">
    <property type="protein sequence ID" value="MFC3811944.1"/>
    <property type="molecule type" value="Genomic_DNA"/>
</dbReference>
<organism evidence="12 13">
    <name type="scientific">Lacihabitans lacunae</name>
    <dbReference type="NCBI Taxonomy" id="1028214"/>
    <lineage>
        <taxon>Bacteria</taxon>
        <taxon>Pseudomonadati</taxon>
        <taxon>Bacteroidota</taxon>
        <taxon>Cytophagia</taxon>
        <taxon>Cytophagales</taxon>
        <taxon>Leadbetterellaceae</taxon>
        <taxon>Lacihabitans</taxon>
    </lineage>
</organism>
<dbReference type="EC" id="3.2.1.8" evidence="3 9"/>
<feature type="active site" description="Proton donor" evidence="9">
    <location>
        <position position="233"/>
    </location>
</feature>
<evidence type="ECO:0000256" key="7">
    <source>
        <dbReference type="ARBA" id="ARBA00023295"/>
    </source>
</evidence>
<sequence>MKTNHSIGAKVLSCSAAFLMIFTSCSKEETEKVNPSPSTATSRDRGARLSNGTGTDHGFFYTLYTSGGTSDLTFPNANTYAGNFQIDYTNVGDVVGGKGWKPGSSRTINYNVGSISGSYNFVGVYGWTKSPLIEYYVVEKGNIPYAGGSGADAGRVVNTISADGHTYTFAKHKQINQPNITGVNGDFWQYIDNWGGQSFNGSKSINMTTHINNWKSKGGQGFGSYDYQVFGLEAFGNKSGSINATVW</sequence>
<dbReference type="PROSITE" id="PS51257">
    <property type="entry name" value="PROKAR_LIPOPROTEIN"/>
    <property type="match status" value="1"/>
</dbReference>
<comment type="caution">
    <text evidence="12">The sequence shown here is derived from an EMBL/GenBank/DDBJ whole genome shotgun (WGS) entry which is preliminary data.</text>
</comment>
<dbReference type="PANTHER" id="PTHR46828">
    <property type="entry name" value="ENDO-1,4-BETA-XYLANASE A-RELATED"/>
    <property type="match status" value="1"/>
</dbReference>
<dbReference type="InterPro" id="IPR013319">
    <property type="entry name" value="GH11/12"/>
</dbReference>
<keyword evidence="7 9" id="KW-0326">Glycosidase</keyword>
<comment type="pathway">
    <text evidence="2 9">Glycan degradation; xylan degradation.</text>
</comment>
<evidence type="ECO:0000313" key="12">
    <source>
        <dbReference type="EMBL" id="MFC3811944.1"/>
    </source>
</evidence>
<evidence type="ECO:0000256" key="1">
    <source>
        <dbReference type="ARBA" id="ARBA00000681"/>
    </source>
</evidence>
<protein>
    <recommendedName>
        <fullName evidence="3 9">endo-1,4-beta-xylanase</fullName>
        <ecNumber evidence="3 9">3.2.1.8</ecNumber>
    </recommendedName>
</protein>
<dbReference type="SUPFAM" id="SSF49899">
    <property type="entry name" value="Concanavalin A-like lectins/glucanases"/>
    <property type="match status" value="1"/>
</dbReference>
<evidence type="ECO:0000256" key="10">
    <source>
        <dbReference type="SAM" id="MobiDB-lite"/>
    </source>
</evidence>
<evidence type="ECO:0000256" key="4">
    <source>
        <dbReference type="ARBA" id="ARBA00022651"/>
    </source>
</evidence>
<dbReference type="InterPro" id="IPR033123">
    <property type="entry name" value="GH11_dom"/>
</dbReference>
<dbReference type="PROSITE" id="PS51761">
    <property type="entry name" value="GH11_3"/>
    <property type="match status" value="1"/>
</dbReference>
<dbReference type="Pfam" id="PF00457">
    <property type="entry name" value="Glyco_hydro_11"/>
    <property type="match status" value="1"/>
</dbReference>
<proteinExistence type="inferred from homology"/>
<keyword evidence="8 9" id="KW-0624">Polysaccharide degradation</keyword>
<name>A0ABV7YX92_9BACT</name>
<dbReference type="GO" id="GO:0016787">
    <property type="term" value="F:hydrolase activity"/>
    <property type="evidence" value="ECO:0007669"/>
    <property type="project" value="UniProtKB-KW"/>
</dbReference>
<dbReference type="Proteomes" id="UP001595616">
    <property type="component" value="Unassembled WGS sequence"/>
</dbReference>
<keyword evidence="4 9" id="KW-0858">Xylan degradation</keyword>
<feature type="domain" description="GH11" evidence="11">
    <location>
        <begin position="47"/>
        <end position="246"/>
    </location>
</feature>
<feature type="region of interest" description="Disordered" evidence="10">
    <location>
        <begin position="30"/>
        <end position="51"/>
    </location>
</feature>
<feature type="active site" description="Nucleophile" evidence="9">
    <location>
        <position position="134"/>
    </location>
</feature>
<evidence type="ECO:0000256" key="3">
    <source>
        <dbReference type="ARBA" id="ARBA00012590"/>
    </source>
</evidence>
<dbReference type="InterPro" id="IPR001137">
    <property type="entry name" value="Glyco_hydro_11"/>
</dbReference>
<dbReference type="PANTHER" id="PTHR46828:SF2">
    <property type="entry name" value="ENDO-1,4-BETA-XYLANASE A-RELATED"/>
    <property type="match status" value="1"/>
</dbReference>
<evidence type="ECO:0000259" key="11">
    <source>
        <dbReference type="PROSITE" id="PS51761"/>
    </source>
</evidence>
<evidence type="ECO:0000256" key="2">
    <source>
        <dbReference type="ARBA" id="ARBA00004851"/>
    </source>
</evidence>
<dbReference type="InterPro" id="IPR013320">
    <property type="entry name" value="ConA-like_dom_sf"/>
</dbReference>
<reference evidence="13" key="1">
    <citation type="journal article" date="2019" name="Int. J. Syst. Evol. Microbiol.">
        <title>The Global Catalogue of Microorganisms (GCM) 10K type strain sequencing project: providing services to taxonomists for standard genome sequencing and annotation.</title>
        <authorList>
            <consortium name="The Broad Institute Genomics Platform"/>
            <consortium name="The Broad Institute Genome Sequencing Center for Infectious Disease"/>
            <person name="Wu L."/>
            <person name="Ma J."/>
        </authorList>
    </citation>
    <scope>NUCLEOTIDE SEQUENCE [LARGE SCALE GENOMIC DNA]</scope>
    <source>
        <strain evidence="13">CECT 7956</strain>
    </source>
</reference>
<gene>
    <name evidence="12" type="ORF">ACFOOI_14875</name>
</gene>
<keyword evidence="6 9" id="KW-0119">Carbohydrate metabolism</keyword>
<comment type="catalytic activity">
    <reaction evidence="1 9">
        <text>Endohydrolysis of (1-&gt;4)-beta-D-xylosidic linkages in xylans.</text>
        <dbReference type="EC" id="3.2.1.8"/>
    </reaction>
</comment>
<evidence type="ECO:0000256" key="9">
    <source>
        <dbReference type="PROSITE-ProRule" id="PRU01097"/>
    </source>
</evidence>
<dbReference type="RefSeq" id="WP_379838797.1">
    <property type="nucleotide sequence ID" value="NZ_JBHRYQ010000001.1"/>
</dbReference>
<keyword evidence="13" id="KW-1185">Reference proteome</keyword>
<evidence type="ECO:0000256" key="6">
    <source>
        <dbReference type="ARBA" id="ARBA00023277"/>
    </source>
</evidence>
<evidence type="ECO:0000256" key="8">
    <source>
        <dbReference type="ARBA" id="ARBA00023326"/>
    </source>
</evidence>
<accession>A0ABV7YX92</accession>
<dbReference type="Gene3D" id="2.60.120.180">
    <property type="match status" value="1"/>
</dbReference>